<dbReference type="Proteomes" id="UP000252800">
    <property type="component" value="Unassembled WGS sequence"/>
</dbReference>
<gene>
    <name evidence="2" type="ORF">EB18_00982</name>
</gene>
<keyword evidence="1" id="KW-0812">Transmembrane</keyword>
<keyword evidence="1" id="KW-1133">Transmembrane helix</keyword>
<name>A0A366SI87_9ENTE</name>
<protein>
    <submittedName>
        <fullName evidence="2">Uncharacterized protein</fullName>
    </submittedName>
</protein>
<sequence>MKFPKKQVISLGVVAIISAAIGGSVVYFLENQQTDPQLAKVNHV</sequence>
<comment type="caution">
    <text evidence="2">The sequence shown here is derived from an EMBL/GenBank/DDBJ whole genome shotgun (WGS) entry which is preliminary data.</text>
</comment>
<evidence type="ECO:0000256" key="1">
    <source>
        <dbReference type="SAM" id="Phobius"/>
    </source>
</evidence>
<keyword evidence="1" id="KW-0472">Membrane</keyword>
<reference evidence="2 3" key="1">
    <citation type="submission" date="2015-06" db="EMBL/GenBank/DDBJ databases">
        <title>The Genome Sequence of Enterococcus cecorum 170AEA1.</title>
        <authorList>
            <consortium name="The Broad Institute Genomics Platform"/>
            <consortium name="The Broad Institute Genome Sequencing Center for Infectious Disease"/>
            <person name="Earl A.M."/>
            <person name="Van Tyne D."/>
            <person name="Lebreton F."/>
            <person name="Saavedra J.T."/>
            <person name="Gilmore M.S."/>
            <person name="Manson McGuire A."/>
            <person name="Clock S."/>
            <person name="Crupain M."/>
            <person name="Rangan U."/>
            <person name="Young S."/>
            <person name="Abouelleil A."/>
            <person name="Cao P."/>
            <person name="Chapman S.B."/>
            <person name="Griggs A."/>
            <person name="Priest M."/>
            <person name="Shea T."/>
            <person name="Wortman J."/>
            <person name="Nusbaum C."/>
            <person name="Birren B."/>
        </authorList>
    </citation>
    <scope>NUCLEOTIDE SEQUENCE [LARGE SCALE GENOMIC DNA]</scope>
    <source>
        <strain evidence="2 3">170AEA1</strain>
    </source>
</reference>
<accession>A0A366SI87</accession>
<dbReference type="AlphaFoldDB" id="A0A366SI87"/>
<evidence type="ECO:0000313" key="2">
    <source>
        <dbReference type="EMBL" id="RBR30427.1"/>
    </source>
</evidence>
<feature type="non-terminal residue" evidence="2">
    <location>
        <position position="44"/>
    </location>
</feature>
<organism evidence="2 3">
    <name type="scientific">Enterococcus cecorum</name>
    <dbReference type="NCBI Taxonomy" id="44008"/>
    <lineage>
        <taxon>Bacteria</taxon>
        <taxon>Bacillati</taxon>
        <taxon>Bacillota</taxon>
        <taxon>Bacilli</taxon>
        <taxon>Lactobacillales</taxon>
        <taxon>Enterococcaceae</taxon>
        <taxon>Enterococcus</taxon>
    </lineage>
</organism>
<evidence type="ECO:0000313" key="3">
    <source>
        <dbReference type="Proteomes" id="UP000252800"/>
    </source>
</evidence>
<feature type="transmembrane region" description="Helical" evidence="1">
    <location>
        <begin position="7"/>
        <end position="29"/>
    </location>
</feature>
<proteinExistence type="predicted"/>
<dbReference type="EMBL" id="LEOY01000005">
    <property type="protein sequence ID" value="RBR30427.1"/>
    <property type="molecule type" value="Genomic_DNA"/>
</dbReference>